<dbReference type="RefSeq" id="WP_263853805.1">
    <property type="nucleotide sequence ID" value="NZ_JBHTOM010000016.1"/>
</dbReference>
<gene>
    <name evidence="2" type="ORF">ACFQ5T_10410</name>
</gene>
<feature type="domain" description="Transposase IS204/IS1001/IS1096/IS1165 DDE" evidence="1">
    <location>
        <begin position="281"/>
        <end position="354"/>
    </location>
</feature>
<comment type="caution">
    <text evidence="2">The sequence shown here is derived from an EMBL/GenBank/DDBJ whole genome shotgun (WGS) entry which is preliminary data.</text>
</comment>
<dbReference type="Proteomes" id="UP001597195">
    <property type="component" value="Unassembled WGS sequence"/>
</dbReference>
<evidence type="ECO:0000259" key="1">
    <source>
        <dbReference type="Pfam" id="PF01610"/>
    </source>
</evidence>
<dbReference type="InterPro" id="IPR002560">
    <property type="entry name" value="Transposase_DDE"/>
</dbReference>
<name>A0ABW4H5N4_9LACO</name>
<sequence length="360" mass="41613">MDDWSIRKRQTYGTIMVDLDSHQTIDLLPSRNEDVVAAWLRKFPNLELVVRDGARFFSNAIAKANANIIQVSDRFHYIKTITHHFRKAIIQALPTRVLTQNVKDESTSGGSVVSKTTSDSWKRKQILISKVIKASHHYSVAKIGRLFNLDPRTVKKYLKGSIYPRQTRTVNQTLLPFAPEIRRLNKLGYSSRFIYDRLVAQGYPRAFRTFRQYKGQFLNKGFAATVSTGITRRSVANLIFRRYQTCKWTKALRTILQRFPTVRTILSLFFDFVILSENYNLSGLDTWLKTAQTLNNAEIDKACAAIRRDYSAIQNSIIFREYTNGPVEGKNTKTKFIKRTMFGRSHFDTLRAKILLLNKI</sequence>
<proteinExistence type="predicted"/>
<feature type="domain" description="Transposase IS204/IS1001/IS1096/IS1165 DDE" evidence="1">
    <location>
        <begin position="1"/>
        <end position="157"/>
    </location>
</feature>
<dbReference type="PANTHER" id="PTHR33498:SF1">
    <property type="entry name" value="TRANSPOSASE FOR INSERTION SEQUENCE ELEMENT IS1557"/>
    <property type="match status" value="1"/>
</dbReference>
<evidence type="ECO:0000313" key="3">
    <source>
        <dbReference type="Proteomes" id="UP001597195"/>
    </source>
</evidence>
<dbReference type="Pfam" id="PF01610">
    <property type="entry name" value="DDE_Tnp_ISL3"/>
    <property type="match status" value="2"/>
</dbReference>
<accession>A0ABW4H5N4</accession>
<organism evidence="2 3">
    <name type="scientific">Levilactobacillus fuyuanensis</name>
    <dbReference type="NCBI Taxonomy" id="2486022"/>
    <lineage>
        <taxon>Bacteria</taxon>
        <taxon>Bacillati</taxon>
        <taxon>Bacillota</taxon>
        <taxon>Bacilli</taxon>
        <taxon>Lactobacillales</taxon>
        <taxon>Lactobacillaceae</taxon>
        <taxon>Levilactobacillus</taxon>
    </lineage>
</organism>
<protein>
    <submittedName>
        <fullName evidence="2">Transposase</fullName>
    </submittedName>
</protein>
<reference evidence="3" key="1">
    <citation type="journal article" date="2019" name="Int. J. Syst. Evol. Microbiol.">
        <title>The Global Catalogue of Microorganisms (GCM) 10K type strain sequencing project: providing services to taxonomists for standard genome sequencing and annotation.</title>
        <authorList>
            <consortium name="The Broad Institute Genomics Platform"/>
            <consortium name="The Broad Institute Genome Sequencing Center for Infectious Disease"/>
            <person name="Wu L."/>
            <person name="Ma J."/>
        </authorList>
    </citation>
    <scope>NUCLEOTIDE SEQUENCE [LARGE SCALE GENOMIC DNA]</scope>
    <source>
        <strain evidence="3">CCM 8906</strain>
    </source>
</reference>
<dbReference type="EMBL" id="JBHTOM010000016">
    <property type="protein sequence ID" value="MFD1550093.1"/>
    <property type="molecule type" value="Genomic_DNA"/>
</dbReference>
<dbReference type="InterPro" id="IPR047951">
    <property type="entry name" value="Transpos_ISL3"/>
</dbReference>
<evidence type="ECO:0000313" key="2">
    <source>
        <dbReference type="EMBL" id="MFD1550093.1"/>
    </source>
</evidence>
<dbReference type="PANTHER" id="PTHR33498">
    <property type="entry name" value="TRANSPOSASE FOR INSERTION SEQUENCE ELEMENT IS1557"/>
    <property type="match status" value="1"/>
</dbReference>
<keyword evidence="3" id="KW-1185">Reference proteome</keyword>